<sequence length="194" mass="21561">MSPPREQTIRLFAALPLPLPLKDILKTDMEQLQKQYPFQKWVHPQDLHLTLVFLGDMASSAVDAVAERLREAAAGLHPFPLRLEEAGVFGPPRTPRVLWAGLQGEVARLRELQARVSDCQTSLGYTPEERAYSPHLTLARQYTGSSPVSKEALAAVFPKGAAAYAWTADRLVLYRSHLGKLPMYEELVSVPFSG</sequence>
<evidence type="ECO:0000313" key="2">
    <source>
        <dbReference type="Proteomes" id="UP001631969"/>
    </source>
</evidence>
<reference evidence="1" key="1">
    <citation type="submission" date="2024-12" db="EMBL/GenBank/DDBJ databases">
        <authorList>
            <person name="Wu N."/>
        </authorList>
    </citation>
    <scope>NUCLEOTIDE SEQUENCE</scope>
    <source>
        <strain evidence="1">P15</strain>
    </source>
</reference>
<comment type="caution">
    <text evidence="1">The sequence shown here is derived from an EMBL/GenBank/DDBJ whole genome shotgun (WGS) entry which is preliminary data.</text>
</comment>
<dbReference type="EMBL" id="JBJURJ010000006">
    <property type="protein sequence ID" value="MFM9328912.1"/>
    <property type="molecule type" value="Genomic_DNA"/>
</dbReference>
<keyword evidence="2" id="KW-1185">Reference proteome</keyword>
<accession>A0ACC7NWZ5</accession>
<protein>
    <submittedName>
        <fullName evidence="1">RNA 2',3'-cyclic phosphodiesterase</fullName>
    </submittedName>
</protein>
<evidence type="ECO:0000313" key="1">
    <source>
        <dbReference type="EMBL" id="MFM9328912.1"/>
    </source>
</evidence>
<proteinExistence type="predicted"/>
<dbReference type="Proteomes" id="UP001631969">
    <property type="component" value="Unassembled WGS sequence"/>
</dbReference>
<name>A0ACC7NWZ5_9BACL</name>
<gene>
    <name evidence="1" type="primary">thpR</name>
    <name evidence="1" type="ORF">ACI1P1_11470</name>
</gene>
<organism evidence="1 2">
    <name type="scientific">Paenibacillus mesotrionivorans</name>
    <dbReference type="NCBI Taxonomy" id="3160968"/>
    <lineage>
        <taxon>Bacteria</taxon>
        <taxon>Bacillati</taxon>
        <taxon>Bacillota</taxon>
        <taxon>Bacilli</taxon>
        <taxon>Bacillales</taxon>
        <taxon>Paenibacillaceae</taxon>
        <taxon>Paenibacillus</taxon>
    </lineage>
</organism>